<dbReference type="InterPro" id="IPR047057">
    <property type="entry name" value="MerR_fam"/>
</dbReference>
<dbReference type="GO" id="GO:0003677">
    <property type="term" value="F:DNA binding"/>
    <property type="evidence" value="ECO:0007669"/>
    <property type="project" value="UniProtKB-KW"/>
</dbReference>
<dbReference type="PANTHER" id="PTHR30204:SF69">
    <property type="entry name" value="MERR-FAMILY TRANSCRIPTIONAL REGULATOR"/>
    <property type="match status" value="1"/>
</dbReference>
<keyword evidence="4" id="KW-0804">Transcription</keyword>
<evidence type="ECO:0000313" key="8">
    <source>
        <dbReference type="Proteomes" id="UP000579153"/>
    </source>
</evidence>
<dbReference type="PRINTS" id="PR00040">
    <property type="entry name" value="HTHMERR"/>
</dbReference>
<keyword evidence="8" id="KW-1185">Reference proteome</keyword>
<feature type="region of interest" description="Disordered" evidence="5">
    <location>
        <begin position="140"/>
        <end position="199"/>
    </location>
</feature>
<organism evidence="7 8">
    <name type="scientific">Nonomuraea jabiensis</name>
    <dbReference type="NCBI Taxonomy" id="882448"/>
    <lineage>
        <taxon>Bacteria</taxon>
        <taxon>Bacillati</taxon>
        <taxon>Actinomycetota</taxon>
        <taxon>Actinomycetes</taxon>
        <taxon>Streptosporangiales</taxon>
        <taxon>Streptosporangiaceae</taxon>
        <taxon>Nonomuraea</taxon>
    </lineage>
</organism>
<keyword evidence="2" id="KW-0805">Transcription regulation</keyword>
<dbReference type="SMART" id="SM00422">
    <property type="entry name" value="HTH_MERR"/>
    <property type="match status" value="1"/>
</dbReference>
<reference evidence="7 8" key="1">
    <citation type="submission" date="2020-08" db="EMBL/GenBank/DDBJ databases">
        <title>Sequencing the genomes of 1000 actinobacteria strains.</title>
        <authorList>
            <person name="Klenk H.-P."/>
        </authorList>
    </citation>
    <scope>NUCLEOTIDE SEQUENCE [LARGE SCALE GENOMIC DNA]</scope>
    <source>
        <strain evidence="7 8">DSM 45507</strain>
    </source>
</reference>
<protein>
    <submittedName>
        <fullName evidence="7">DNA-binding transcriptional MerR regulator</fullName>
    </submittedName>
</protein>
<dbReference type="InterPro" id="IPR009061">
    <property type="entry name" value="DNA-bd_dom_put_sf"/>
</dbReference>
<sequence length="199" mass="21972">MTRQTEPVHLRTGQVAELAGVNIQTLRYYERRGLIAKPHRTLGGHRAYSPETVTLLRVIKAAQRLGFTLEEVAELLEAGRRSHPSPDLRERAKAKRAEIERKIADLTTIRDTLGQVVAARCTSLMDCTCPGCPLPYAELTEKERPGGPSREYARRAGAPVSQATAEPLQGPLDESVAQPAGRQEHAEEEHADADLHGQW</sequence>
<dbReference type="EMBL" id="JACHMB010000001">
    <property type="protein sequence ID" value="MBB5784505.1"/>
    <property type="molecule type" value="Genomic_DNA"/>
</dbReference>
<evidence type="ECO:0000313" key="7">
    <source>
        <dbReference type="EMBL" id="MBB5784505.1"/>
    </source>
</evidence>
<gene>
    <name evidence="7" type="ORF">HD596_011261</name>
</gene>
<dbReference type="PANTHER" id="PTHR30204">
    <property type="entry name" value="REDOX-CYCLING DRUG-SENSING TRANSCRIPTIONAL ACTIVATOR SOXR"/>
    <property type="match status" value="1"/>
</dbReference>
<evidence type="ECO:0000256" key="3">
    <source>
        <dbReference type="ARBA" id="ARBA00023125"/>
    </source>
</evidence>
<evidence type="ECO:0000256" key="1">
    <source>
        <dbReference type="ARBA" id="ARBA00022491"/>
    </source>
</evidence>
<keyword evidence="1" id="KW-0678">Repressor</keyword>
<name>A0A7W9GIK5_9ACTN</name>
<dbReference type="Pfam" id="PF13411">
    <property type="entry name" value="MerR_1"/>
    <property type="match status" value="1"/>
</dbReference>
<dbReference type="InterPro" id="IPR000551">
    <property type="entry name" value="MerR-type_HTH_dom"/>
</dbReference>
<evidence type="ECO:0000259" key="6">
    <source>
        <dbReference type="PROSITE" id="PS50937"/>
    </source>
</evidence>
<comment type="caution">
    <text evidence="7">The sequence shown here is derived from an EMBL/GenBank/DDBJ whole genome shotgun (WGS) entry which is preliminary data.</text>
</comment>
<evidence type="ECO:0000256" key="2">
    <source>
        <dbReference type="ARBA" id="ARBA00023015"/>
    </source>
</evidence>
<feature type="domain" description="HTH merR-type" evidence="6">
    <location>
        <begin position="9"/>
        <end position="78"/>
    </location>
</feature>
<proteinExistence type="predicted"/>
<evidence type="ECO:0000256" key="4">
    <source>
        <dbReference type="ARBA" id="ARBA00023163"/>
    </source>
</evidence>
<dbReference type="PROSITE" id="PS50937">
    <property type="entry name" value="HTH_MERR_2"/>
    <property type="match status" value="1"/>
</dbReference>
<feature type="compositionally biased region" description="Basic and acidic residues" evidence="5">
    <location>
        <begin position="182"/>
        <end position="199"/>
    </location>
</feature>
<dbReference type="AlphaFoldDB" id="A0A7W9GIK5"/>
<dbReference type="SUPFAM" id="SSF46955">
    <property type="entry name" value="Putative DNA-binding domain"/>
    <property type="match status" value="1"/>
</dbReference>
<evidence type="ECO:0000256" key="5">
    <source>
        <dbReference type="SAM" id="MobiDB-lite"/>
    </source>
</evidence>
<dbReference type="Proteomes" id="UP000579153">
    <property type="component" value="Unassembled WGS sequence"/>
</dbReference>
<accession>A0A7W9GIK5</accession>
<dbReference type="PROSITE" id="PS00552">
    <property type="entry name" value="HTH_MERR_1"/>
    <property type="match status" value="1"/>
</dbReference>
<dbReference type="Gene3D" id="1.10.1660.10">
    <property type="match status" value="1"/>
</dbReference>
<dbReference type="GO" id="GO:0003700">
    <property type="term" value="F:DNA-binding transcription factor activity"/>
    <property type="evidence" value="ECO:0007669"/>
    <property type="project" value="InterPro"/>
</dbReference>
<keyword evidence="3 7" id="KW-0238">DNA-binding</keyword>